<comment type="caution">
    <text evidence="9">The sequence shown here is derived from an EMBL/GenBank/DDBJ whole genome shotgun (WGS) entry which is preliminary data.</text>
</comment>
<dbReference type="PANTHER" id="PTHR38459">
    <property type="entry name" value="PROPHAGE BACTOPRENOL-LINKED GLUCOSE TRANSLOCASE HOMOLOG"/>
    <property type="match status" value="1"/>
</dbReference>
<feature type="transmembrane region" description="Helical" evidence="7">
    <location>
        <begin position="137"/>
        <end position="154"/>
    </location>
</feature>
<feature type="region of interest" description="Disordered" evidence="6">
    <location>
        <begin position="193"/>
        <end position="218"/>
    </location>
</feature>
<evidence type="ECO:0000313" key="9">
    <source>
        <dbReference type="EMBL" id="MEJ5945834.1"/>
    </source>
</evidence>
<evidence type="ECO:0000256" key="7">
    <source>
        <dbReference type="SAM" id="Phobius"/>
    </source>
</evidence>
<evidence type="ECO:0000256" key="3">
    <source>
        <dbReference type="ARBA" id="ARBA00022692"/>
    </source>
</evidence>
<sequence length="218" mass="23323">MASRTPVARRTPGRTRASAGRLLRLPRGLSEELTRFLLVGGAGFVVDVGLFTLLRLGSVGLLEDKPLTAKVLSAAVATVVTWLGNRWWTWGHRTTSSTRRELLLFVLMNLVGTGLALLCLGVSHYVLDLRGVVADNVAANGVGLVLGTTFRFVAYRTVVFRDAPARPGAPVAPEEVPPADDLLVPAEVVERARRRRSHAVPRGPGAPGGTEAPHERSA</sequence>
<evidence type="ECO:0000256" key="6">
    <source>
        <dbReference type="SAM" id="MobiDB-lite"/>
    </source>
</evidence>
<evidence type="ECO:0000259" key="8">
    <source>
        <dbReference type="Pfam" id="PF04138"/>
    </source>
</evidence>
<keyword evidence="4 7" id="KW-1133">Transmembrane helix</keyword>
<feature type="domain" description="GtrA/DPMS transmembrane" evidence="8">
    <location>
        <begin position="35"/>
        <end position="160"/>
    </location>
</feature>
<gene>
    <name evidence="9" type="ORF">WDZ17_11075</name>
</gene>
<evidence type="ECO:0000256" key="4">
    <source>
        <dbReference type="ARBA" id="ARBA00022989"/>
    </source>
</evidence>
<name>A0ABU8RL64_9ACTN</name>
<dbReference type="PANTHER" id="PTHR38459:SF1">
    <property type="entry name" value="PROPHAGE BACTOPRENOL-LINKED GLUCOSE TRANSLOCASE HOMOLOG"/>
    <property type="match status" value="1"/>
</dbReference>
<evidence type="ECO:0000256" key="5">
    <source>
        <dbReference type="ARBA" id="ARBA00023136"/>
    </source>
</evidence>
<keyword evidence="10" id="KW-1185">Reference proteome</keyword>
<proteinExistence type="inferred from homology"/>
<comment type="subcellular location">
    <subcellularLocation>
        <location evidence="1">Membrane</location>
        <topology evidence="1">Multi-pass membrane protein</topology>
    </subcellularLocation>
</comment>
<evidence type="ECO:0000256" key="2">
    <source>
        <dbReference type="ARBA" id="ARBA00009399"/>
    </source>
</evidence>
<dbReference type="InterPro" id="IPR051401">
    <property type="entry name" value="GtrA_CellWall_Glycosyl"/>
</dbReference>
<dbReference type="Pfam" id="PF04138">
    <property type="entry name" value="GtrA_DPMS_TM"/>
    <property type="match status" value="1"/>
</dbReference>
<keyword evidence="3 7" id="KW-0812">Transmembrane</keyword>
<keyword evidence="5 7" id="KW-0472">Membrane</keyword>
<dbReference type="RefSeq" id="WP_339575219.1">
    <property type="nucleotide sequence ID" value="NZ_JBBIAA010000012.1"/>
</dbReference>
<feature type="transmembrane region" description="Helical" evidence="7">
    <location>
        <begin position="102"/>
        <end position="125"/>
    </location>
</feature>
<dbReference type="Proteomes" id="UP001387100">
    <property type="component" value="Unassembled WGS sequence"/>
</dbReference>
<protein>
    <submittedName>
        <fullName evidence="9">GtrA family protein</fullName>
    </submittedName>
</protein>
<accession>A0ABU8RL64</accession>
<evidence type="ECO:0000256" key="1">
    <source>
        <dbReference type="ARBA" id="ARBA00004141"/>
    </source>
</evidence>
<organism evidence="9 10">
    <name type="scientific">Pseudokineococcus basanitobsidens</name>
    <dbReference type="NCBI Taxonomy" id="1926649"/>
    <lineage>
        <taxon>Bacteria</taxon>
        <taxon>Bacillati</taxon>
        <taxon>Actinomycetota</taxon>
        <taxon>Actinomycetes</taxon>
        <taxon>Kineosporiales</taxon>
        <taxon>Kineosporiaceae</taxon>
        <taxon>Pseudokineococcus</taxon>
    </lineage>
</organism>
<feature type="transmembrane region" description="Helical" evidence="7">
    <location>
        <begin position="71"/>
        <end position="90"/>
    </location>
</feature>
<dbReference type="EMBL" id="JBBIAA010000012">
    <property type="protein sequence ID" value="MEJ5945834.1"/>
    <property type="molecule type" value="Genomic_DNA"/>
</dbReference>
<evidence type="ECO:0000313" key="10">
    <source>
        <dbReference type="Proteomes" id="UP001387100"/>
    </source>
</evidence>
<dbReference type="InterPro" id="IPR007267">
    <property type="entry name" value="GtrA_DPMS_TM"/>
</dbReference>
<comment type="similarity">
    <text evidence="2">Belongs to the GtrA family.</text>
</comment>
<feature type="transmembrane region" description="Helical" evidence="7">
    <location>
        <begin position="33"/>
        <end position="51"/>
    </location>
</feature>
<reference evidence="9 10" key="1">
    <citation type="journal article" date="2017" name="Int. J. Syst. Evol. Microbiol.">
        <title>Pseudokineococcus basanitobsidens sp. nov., isolated from volcanic rock.</title>
        <authorList>
            <person name="Lee D.W."/>
            <person name="Park M.Y."/>
            <person name="Kim J.J."/>
            <person name="Kim B.S."/>
        </authorList>
    </citation>
    <scope>NUCLEOTIDE SEQUENCE [LARGE SCALE GENOMIC DNA]</scope>
    <source>
        <strain evidence="9 10">DSM 103726</strain>
    </source>
</reference>